<dbReference type="GO" id="GO:0005737">
    <property type="term" value="C:cytoplasm"/>
    <property type="evidence" value="ECO:0007669"/>
    <property type="project" value="InterPro"/>
</dbReference>
<gene>
    <name evidence="9" type="primary">nadE</name>
    <name evidence="9" type="ORF">HLV38_03165</name>
</gene>
<dbReference type="KEGG" id="bwa:HLV38_03165"/>
<dbReference type="PANTHER" id="PTHR23090:SF9">
    <property type="entry name" value="GLUTAMINE-DEPENDENT NAD(+) SYNTHETASE"/>
    <property type="match status" value="1"/>
</dbReference>
<dbReference type="GO" id="GO:0009435">
    <property type="term" value="P:NAD+ biosynthetic process"/>
    <property type="evidence" value="ECO:0007669"/>
    <property type="project" value="UniProtKB-UniPathway"/>
</dbReference>
<dbReference type="GO" id="GO:0008795">
    <property type="term" value="F:NAD+ synthase activity"/>
    <property type="evidence" value="ECO:0007669"/>
    <property type="project" value="UniProtKB-EC"/>
</dbReference>
<dbReference type="CDD" id="cd00553">
    <property type="entry name" value="NAD_synthase"/>
    <property type="match status" value="1"/>
</dbReference>
<accession>A0A6M8J3Q4</accession>
<dbReference type="InterPro" id="IPR022310">
    <property type="entry name" value="NAD/GMP_synthase"/>
</dbReference>
<dbReference type="Proteomes" id="UP000503297">
    <property type="component" value="Chromosome"/>
</dbReference>
<dbReference type="UniPathway" id="UPA00253">
    <property type="reaction ID" value="UER00333"/>
</dbReference>
<evidence type="ECO:0000256" key="7">
    <source>
        <dbReference type="RuleBase" id="RU003812"/>
    </source>
</evidence>
<evidence type="ECO:0000313" key="10">
    <source>
        <dbReference type="Proteomes" id="UP000503297"/>
    </source>
</evidence>
<dbReference type="InterPro" id="IPR003694">
    <property type="entry name" value="NAD_synthase"/>
</dbReference>
<evidence type="ECO:0000256" key="1">
    <source>
        <dbReference type="ARBA" id="ARBA00004790"/>
    </source>
</evidence>
<reference evidence="10" key="1">
    <citation type="submission" date="2020-05" db="EMBL/GenBank/DDBJ databases">
        <title>Novel species in genus Nocardioides.</title>
        <authorList>
            <person name="Zhang G."/>
        </authorList>
    </citation>
    <scope>NUCLEOTIDE SEQUENCE [LARGE SCALE GENOMIC DNA]</scope>
    <source>
        <strain evidence="10">zg-1050</strain>
    </source>
</reference>
<evidence type="ECO:0000313" key="9">
    <source>
        <dbReference type="EMBL" id="QKF07233.1"/>
    </source>
</evidence>
<comment type="similarity">
    <text evidence="6">Belongs to the NAD synthetase family.</text>
</comment>
<name>A0A6M8J3Q4_9ACTN</name>
<proteinExistence type="inferred from homology"/>
<dbReference type="Pfam" id="PF02540">
    <property type="entry name" value="NAD_synthase"/>
    <property type="match status" value="1"/>
</dbReference>
<dbReference type="Gene3D" id="3.40.50.620">
    <property type="entry name" value="HUPs"/>
    <property type="match status" value="1"/>
</dbReference>
<keyword evidence="4 6" id="KW-0067">ATP-binding</keyword>
<dbReference type="SUPFAM" id="SSF52402">
    <property type="entry name" value="Adenine nucleotide alpha hydrolases-like"/>
    <property type="match status" value="1"/>
</dbReference>
<evidence type="ECO:0000259" key="8">
    <source>
        <dbReference type="Pfam" id="PF02540"/>
    </source>
</evidence>
<keyword evidence="2 6" id="KW-0436">Ligase</keyword>
<evidence type="ECO:0000256" key="3">
    <source>
        <dbReference type="ARBA" id="ARBA00022741"/>
    </source>
</evidence>
<protein>
    <recommendedName>
        <fullName evidence="7">NH(3)-dependent NAD(+) synthetase</fullName>
        <ecNumber evidence="7">6.3.1.5</ecNumber>
    </recommendedName>
</protein>
<evidence type="ECO:0000256" key="5">
    <source>
        <dbReference type="ARBA" id="ARBA00023027"/>
    </source>
</evidence>
<organism evidence="9 10">
    <name type="scientific">Berryella wangjianweii</name>
    <dbReference type="NCBI Taxonomy" id="2734634"/>
    <lineage>
        <taxon>Bacteria</taxon>
        <taxon>Bacillati</taxon>
        <taxon>Actinomycetota</taxon>
        <taxon>Coriobacteriia</taxon>
        <taxon>Eggerthellales</taxon>
        <taxon>Eggerthellaceae</taxon>
        <taxon>Berryella</taxon>
    </lineage>
</organism>
<comment type="pathway">
    <text evidence="1">Cofactor biosynthesis; NAD(+) biosynthesis.</text>
</comment>
<keyword evidence="10" id="KW-1185">Reference proteome</keyword>
<keyword evidence="3 6" id="KW-0547">Nucleotide-binding</keyword>
<dbReference type="NCBIfam" id="TIGR00552">
    <property type="entry name" value="nadE"/>
    <property type="match status" value="1"/>
</dbReference>
<dbReference type="PANTHER" id="PTHR23090">
    <property type="entry name" value="NH 3 /GLUTAMINE-DEPENDENT NAD + SYNTHETASE"/>
    <property type="match status" value="1"/>
</dbReference>
<comment type="catalytic activity">
    <reaction evidence="7">
        <text>deamido-NAD(+) + NH4(+) + ATP = AMP + diphosphate + NAD(+) + H(+)</text>
        <dbReference type="Rhea" id="RHEA:21188"/>
        <dbReference type="ChEBI" id="CHEBI:15378"/>
        <dbReference type="ChEBI" id="CHEBI:28938"/>
        <dbReference type="ChEBI" id="CHEBI:30616"/>
        <dbReference type="ChEBI" id="CHEBI:33019"/>
        <dbReference type="ChEBI" id="CHEBI:57540"/>
        <dbReference type="ChEBI" id="CHEBI:58437"/>
        <dbReference type="ChEBI" id="CHEBI:456215"/>
        <dbReference type="EC" id="6.3.1.5"/>
    </reaction>
</comment>
<dbReference type="EMBL" id="CP053716">
    <property type="protein sequence ID" value="QKF07233.1"/>
    <property type="molecule type" value="Genomic_DNA"/>
</dbReference>
<dbReference type="RefSeq" id="WP_173164230.1">
    <property type="nucleotide sequence ID" value="NZ_CP053716.1"/>
</dbReference>
<dbReference type="GO" id="GO:0004359">
    <property type="term" value="F:glutaminase activity"/>
    <property type="evidence" value="ECO:0007669"/>
    <property type="project" value="InterPro"/>
</dbReference>
<dbReference type="AlphaFoldDB" id="A0A6M8J3Q4"/>
<evidence type="ECO:0000256" key="4">
    <source>
        <dbReference type="ARBA" id="ARBA00022840"/>
    </source>
</evidence>
<dbReference type="FunFam" id="3.40.50.620:FF:000106">
    <property type="entry name" value="Glutamine-dependent NAD(+) synthetase"/>
    <property type="match status" value="1"/>
</dbReference>
<evidence type="ECO:0000256" key="2">
    <source>
        <dbReference type="ARBA" id="ARBA00022598"/>
    </source>
</evidence>
<feature type="domain" description="NAD/GMP synthase" evidence="8">
    <location>
        <begin position="9"/>
        <end position="261"/>
    </location>
</feature>
<sequence>MDAGLKYERCTQALARFLRGLHDPDVVIGLSGGLDSSVVAALAVDALGATCVHGVLMPGPFSSDHSVEDAWELARRLGIDACQVPITEPHKAFRTALEPALGAPLEGLADENAQARCRMVVLMALSNARGWIVLNTGNRSEALMGYSTLYGDTAGAFAPIGGLYKTDVFALARWRNAQASACGEVPPIPARVLTKPPSAELSANQSDEDSLGVSYERLDRLLIDVFERGRGVEEASAAAGLSVDHARFLVERAQSFAFKRALEPPYPSDPFYV</sequence>
<dbReference type="GO" id="GO:0005524">
    <property type="term" value="F:ATP binding"/>
    <property type="evidence" value="ECO:0007669"/>
    <property type="project" value="UniProtKB-KW"/>
</dbReference>
<keyword evidence="5 6" id="KW-0520">NAD</keyword>
<dbReference type="GO" id="GO:0003952">
    <property type="term" value="F:NAD+ synthase (glutamine-hydrolyzing) activity"/>
    <property type="evidence" value="ECO:0007669"/>
    <property type="project" value="InterPro"/>
</dbReference>
<dbReference type="EC" id="6.3.1.5" evidence="7"/>
<dbReference type="InterPro" id="IPR014729">
    <property type="entry name" value="Rossmann-like_a/b/a_fold"/>
</dbReference>
<evidence type="ECO:0000256" key="6">
    <source>
        <dbReference type="RuleBase" id="RU003811"/>
    </source>
</evidence>